<name>A0ABU0FT57_9BACI</name>
<evidence type="ECO:0000313" key="1">
    <source>
        <dbReference type="EMBL" id="MDQ0412930.1"/>
    </source>
</evidence>
<evidence type="ECO:0008006" key="3">
    <source>
        <dbReference type="Google" id="ProtNLM"/>
    </source>
</evidence>
<dbReference type="Proteomes" id="UP001242313">
    <property type="component" value="Unassembled WGS sequence"/>
</dbReference>
<sequence length="104" mass="11887">MPVKKTSKITAGNKALRTIAVECAFETTKLNNRITAHRKRIMKRQGKMKARVASAHLILTIAYNILKTGEAYQELGPEYVQQKRHDKELKMKRFTGTRKGNMCP</sequence>
<dbReference type="RefSeq" id="WP_307191459.1">
    <property type="nucleotide sequence ID" value="NZ_JAUSUN010000005.1"/>
</dbReference>
<keyword evidence="2" id="KW-1185">Reference proteome</keyword>
<dbReference type="EMBL" id="JAUSUN010000005">
    <property type="protein sequence ID" value="MDQ0412930.1"/>
    <property type="molecule type" value="Genomic_DNA"/>
</dbReference>
<organism evidence="1 2">
    <name type="scientific">Mesobacillus stamsii</name>
    <dbReference type="NCBI Taxonomy" id="225347"/>
    <lineage>
        <taxon>Bacteria</taxon>
        <taxon>Bacillati</taxon>
        <taxon>Bacillota</taxon>
        <taxon>Bacilli</taxon>
        <taxon>Bacillales</taxon>
        <taxon>Bacillaceae</taxon>
        <taxon>Mesobacillus</taxon>
    </lineage>
</organism>
<proteinExistence type="predicted"/>
<reference evidence="1 2" key="1">
    <citation type="submission" date="2023-07" db="EMBL/GenBank/DDBJ databases">
        <title>Genomic Encyclopedia of Type Strains, Phase IV (KMG-IV): sequencing the most valuable type-strain genomes for metagenomic binning, comparative biology and taxonomic classification.</title>
        <authorList>
            <person name="Goeker M."/>
        </authorList>
    </citation>
    <scope>NUCLEOTIDE SEQUENCE [LARGE SCALE GENOMIC DNA]</scope>
    <source>
        <strain evidence="1 2">DSM 19598</strain>
    </source>
</reference>
<accession>A0ABU0FT57</accession>
<protein>
    <recommendedName>
        <fullName evidence="3">IS110 family transposase</fullName>
    </recommendedName>
</protein>
<comment type="caution">
    <text evidence="1">The sequence shown here is derived from an EMBL/GenBank/DDBJ whole genome shotgun (WGS) entry which is preliminary data.</text>
</comment>
<evidence type="ECO:0000313" key="2">
    <source>
        <dbReference type="Proteomes" id="UP001242313"/>
    </source>
</evidence>
<gene>
    <name evidence="1" type="ORF">J2S25_001112</name>
</gene>